<organism evidence="2">
    <name type="scientific">Eiseniibacteriota bacterium</name>
    <dbReference type="NCBI Taxonomy" id="2212470"/>
    <lineage>
        <taxon>Bacteria</taxon>
        <taxon>Candidatus Eiseniibacteriota</taxon>
    </lineage>
</organism>
<reference evidence="2" key="1">
    <citation type="journal article" date="2020" name="mSystems">
        <title>Genome- and Community-Level Interaction Insights into Carbon Utilization and Element Cycling Functions of Hydrothermarchaeota in Hydrothermal Sediment.</title>
        <authorList>
            <person name="Zhou Z."/>
            <person name="Liu Y."/>
            <person name="Xu W."/>
            <person name="Pan J."/>
            <person name="Luo Z.H."/>
            <person name="Li M."/>
        </authorList>
    </citation>
    <scope>NUCLEOTIDE SEQUENCE [LARGE SCALE GENOMIC DNA]</scope>
    <source>
        <strain evidence="2">SpSt-1233</strain>
    </source>
</reference>
<dbReference type="Proteomes" id="UP000886069">
    <property type="component" value="Unassembled WGS sequence"/>
</dbReference>
<dbReference type="PANTHER" id="PTHR43745">
    <property type="entry name" value="NITROREDUCTASE MJ1384-RELATED"/>
    <property type="match status" value="1"/>
</dbReference>
<evidence type="ECO:0000259" key="1">
    <source>
        <dbReference type="Pfam" id="PF00881"/>
    </source>
</evidence>
<dbReference type="InterPro" id="IPR052544">
    <property type="entry name" value="Bacteriocin_Proc_Enz"/>
</dbReference>
<dbReference type="EMBL" id="DSEC01000506">
    <property type="protein sequence ID" value="HER44211.1"/>
    <property type="molecule type" value="Genomic_DNA"/>
</dbReference>
<protein>
    <submittedName>
        <fullName evidence="2">SagB/ThcOx family dehydrogenase</fullName>
    </submittedName>
</protein>
<dbReference type="CDD" id="cd02142">
    <property type="entry name" value="McbC_SagB-like_oxidoreductase"/>
    <property type="match status" value="1"/>
</dbReference>
<dbReference type="Pfam" id="PF00881">
    <property type="entry name" value="Nitroreductase"/>
    <property type="match status" value="1"/>
</dbReference>
<evidence type="ECO:0000313" key="2">
    <source>
        <dbReference type="EMBL" id="HER44211.1"/>
    </source>
</evidence>
<accession>A0A7V2AVW9</accession>
<name>A0A7V2AVW9_UNCEI</name>
<dbReference type="InterPro" id="IPR000415">
    <property type="entry name" value="Nitroreductase-like"/>
</dbReference>
<dbReference type="InterPro" id="IPR029479">
    <property type="entry name" value="Nitroreductase"/>
</dbReference>
<feature type="domain" description="Nitroreductase" evidence="1">
    <location>
        <begin position="48"/>
        <end position="214"/>
    </location>
</feature>
<comment type="caution">
    <text evidence="2">The sequence shown here is derived from an EMBL/GenBank/DDBJ whole genome shotgun (WGS) entry which is preliminary data.</text>
</comment>
<dbReference type="GO" id="GO:0016491">
    <property type="term" value="F:oxidoreductase activity"/>
    <property type="evidence" value="ECO:0007669"/>
    <property type="project" value="InterPro"/>
</dbReference>
<dbReference type="Gene3D" id="3.40.109.10">
    <property type="entry name" value="NADH Oxidase"/>
    <property type="match status" value="1"/>
</dbReference>
<dbReference type="AlphaFoldDB" id="A0A7V2AVW9"/>
<dbReference type="PANTHER" id="PTHR43745:SF2">
    <property type="entry name" value="NITROREDUCTASE MJ1384-RELATED"/>
    <property type="match status" value="1"/>
</dbReference>
<sequence length="217" mass="23675">MRRLFGSILVLALAILLGVPALRAGEMKPIDLPEPQVSGGMPLMDALMNRKSDREFSAEKLPARTLSDLLWAAFGVNRPESGKRTAPSARNWREIDIYVALEKGLYLYDAVSHSLNPVLPDDLRSRTGMQDFVGAAPVNLVYVADYSRMGNASDDQKIMYAAADAAFIAQNVYLFCASEGLGTVVRGALDREALAKAMKLGPERHVAFAQTVGYVKE</sequence>
<dbReference type="SUPFAM" id="SSF55469">
    <property type="entry name" value="FMN-dependent nitroreductase-like"/>
    <property type="match status" value="1"/>
</dbReference>
<proteinExistence type="predicted"/>
<gene>
    <name evidence="2" type="ORF">ENO08_07105</name>
</gene>